<evidence type="ECO:0000256" key="5">
    <source>
        <dbReference type="ARBA" id="ARBA00022419"/>
    </source>
</evidence>
<dbReference type="NCBIfam" id="NF000584">
    <property type="entry name" value="PRK00009.1"/>
    <property type="match status" value="1"/>
</dbReference>
<comment type="subunit">
    <text evidence="10">Homotetramer.</text>
</comment>
<dbReference type="OrthoDB" id="9768133at2"/>
<dbReference type="InterPro" id="IPR018129">
    <property type="entry name" value="PEP_COase_Lys_AS"/>
</dbReference>
<dbReference type="GO" id="GO:0000287">
    <property type="term" value="F:magnesium ion binding"/>
    <property type="evidence" value="ECO:0007669"/>
    <property type="project" value="UniProtKB-UniRule"/>
</dbReference>
<dbReference type="GO" id="GO:0015977">
    <property type="term" value="P:carbon fixation"/>
    <property type="evidence" value="ECO:0007669"/>
    <property type="project" value="UniProtKB-UniRule"/>
</dbReference>
<keyword evidence="7 10" id="KW-0456">Lyase</keyword>
<proteinExistence type="inferred from homology"/>
<dbReference type="AlphaFoldDB" id="A0A246K3V4"/>
<dbReference type="Proteomes" id="UP000197097">
    <property type="component" value="Unassembled WGS sequence"/>
</dbReference>
<evidence type="ECO:0000256" key="2">
    <source>
        <dbReference type="ARBA" id="ARBA00003670"/>
    </source>
</evidence>
<dbReference type="PROSITE" id="PS00393">
    <property type="entry name" value="PEPCASE_2"/>
    <property type="match status" value="1"/>
</dbReference>
<dbReference type="InterPro" id="IPR022805">
    <property type="entry name" value="PEP_COase_bac/pln-type"/>
</dbReference>
<evidence type="ECO:0000256" key="4">
    <source>
        <dbReference type="ARBA" id="ARBA00012305"/>
    </source>
</evidence>
<dbReference type="GO" id="GO:0006099">
    <property type="term" value="P:tricarboxylic acid cycle"/>
    <property type="evidence" value="ECO:0007669"/>
    <property type="project" value="InterPro"/>
</dbReference>
<reference evidence="13 14" key="1">
    <citation type="journal article" date="2002" name="Int. J. Syst. Evol. Microbiol.">
        <title>Sphingopyxis witflariensis sp. nov., isolated from activated sludge.</title>
        <authorList>
            <person name="Kampfer P."/>
            <person name="Witzenberger R."/>
            <person name="Denner E.B."/>
            <person name="Busse H.J."/>
            <person name="Neef A."/>
        </authorList>
    </citation>
    <scope>NUCLEOTIDE SEQUENCE [LARGE SCALE GENOMIC DNA]</scope>
    <source>
        <strain evidence="13 14">DSM 14551</strain>
    </source>
</reference>
<comment type="catalytic activity">
    <reaction evidence="9 10">
        <text>oxaloacetate + phosphate = phosphoenolpyruvate + hydrogencarbonate</text>
        <dbReference type="Rhea" id="RHEA:28370"/>
        <dbReference type="ChEBI" id="CHEBI:16452"/>
        <dbReference type="ChEBI" id="CHEBI:17544"/>
        <dbReference type="ChEBI" id="CHEBI:43474"/>
        <dbReference type="ChEBI" id="CHEBI:58702"/>
        <dbReference type="EC" id="4.1.1.31"/>
    </reaction>
</comment>
<dbReference type="PANTHER" id="PTHR30523:SF6">
    <property type="entry name" value="PHOSPHOENOLPYRUVATE CARBOXYLASE"/>
    <property type="match status" value="1"/>
</dbReference>
<evidence type="ECO:0000256" key="3">
    <source>
        <dbReference type="ARBA" id="ARBA00008346"/>
    </source>
</evidence>
<evidence type="ECO:0000313" key="14">
    <source>
        <dbReference type="Proteomes" id="UP000197097"/>
    </source>
</evidence>
<dbReference type="EMBL" id="NISJ01000002">
    <property type="protein sequence ID" value="OWR00263.1"/>
    <property type="molecule type" value="Genomic_DNA"/>
</dbReference>
<evidence type="ECO:0000256" key="8">
    <source>
        <dbReference type="ARBA" id="ARBA00023300"/>
    </source>
</evidence>
<feature type="active site" evidence="10 12">
    <location>
        <position position="559"/>
    </location>
</feature>
<dbReference type="PANTHER" id="PTHR30523">
    <property type="entry name" value="PHOSPHOENOLPYRUVATE CARBOXYLASE"/>
    <property type="match status" value="1"/>
</dbReference>
<evidence type="ECO:0000256" key="11">
    <source>
        <dbReference type="PROSITE-ProRule" id="PRU10111"/>
    </source>
</evidence>
<gene>
    <name evidence="10" type="primary">ppc</name>
    <name evidence="13" type="ORF">CDQ91_05775</name>
</gene>
<evidence type="ECO:0000256" key="7">
    <source>
        <dbReference type="ARBA" id="ARBA00023239"/>
    </source>
</evidence>
<dbReference type="InterPro" id="IPR033129">
    <property type="entry name" value="PEPCASE_His_AS"/>
</dbReference>
<comment type="similarity">
    <text evidence="3 10">Belongs to the PEPCase type 1 family.</text>
</comment>
<keyword evidence="13" id="KW-0670">Pyruvate</keyword>
<dbReference type="PRINTS" id="PR00150">
    <property type="entry name" value="PEPCARBXLASE"/>
</dbReference>
<evidence type="ECO:0000313" key="13">
    <source>
        <dbReference type="EMBL" id="OWR00263.1"/>
    </source>
</evidence>
<dbReference type="SUPFAM" id="SSF51621">
    <property type="entry name" value="Phosphoenolpyruvate/pyruvate domain"/>
    <property type="match status" value="1"/>
</dbReference>
<dbReference type="GO" id="GO:0006107">
    <property type="term" value="P:oxaloacetate metabolic process"/>
    <property type="evidence" value="ECO:0007669"/>
    <property type="project" value="UniProtKB-UniRule"/>
</dbReference>
<dbReference type="GO" id="GO:0005829">
    <property type="term" value="C:cytosol"/>
    <property type="evidence" value="ECO:0007669"/>
    <property type="project" value="TreeGrafter"/>
</dbReference>
<evidence type="ECO:0000256" key="10">
    <source>
        <dbReference type="HAMAP-Rule" id="MF_00595"/>
    </source>
</evidence>
<organism evidence="13 14">
    <name type="scientific">Sphingopyxis witflariensis</name>
    <dbReference type="NCBI Taxonomy" id="173675"/>
    <lineage>
        <taxon>Bacteria</taxon>
        <taxon>Pseudomonadati</taxon>
        <taxon>Pseudomonadota</taxon>
        <taxon>Alphaproteobacteria</taxon>
        <taxon>Sphingomonadales</taxon>
        <taxon>Sphingomonadaceae</taxon>
        <taxon>Sphingopyxis</taxon>
    </lineage>
</organism>
<dbReference type="EC" id="4.1.1.31" evidence="4 10"/>
<dbReference type="RefSeq" id="WP_088471753.1">
    <property type="nucleotide sequence ID" value="NZ_NISJ01000002.1"/>
</dbReference>
<evidence type="ECO:0000256" key="12">
    <source>
        <dbReference type="PROSITE-ProRule" id="PRU10112"/>
    </source>
</evidence>
<comment type="function">
    <text evidence="2 10">Forms oxaloacetate, a four-carbon dicarboxylic acid source for the tricarboxylic acid cycle.</text>
</comment>
<dbReference type="Gene3D" id="1.20.1440.90">
    <property type="entry name" value="Phosphoenolpyruvate/pyruvate domain"/>
    <property type="match status" value="1"/>
</dbReference>
<evidence type="ECO:0000256" key="9">
    <source>
        <dbReference type="ARBA" id="ARBA00048995"/>
    </source>
</evidence>
<protein>
    <recommendedName>
        <fullName evidence="5 10">Phosphoenolpyruvate carboxylase</fullName>
        <shortName evidence="10">PEPC</shortName>
        <shortName evidence="10">PEPCase</shortName>
        <ecNumber evidence="4 10">4.1.1.31</ecNumber>
    </recommendedName>
</protein>
<keyword evidence="8 10" id="KW-0120">Carbon dioxide fixation</keyword>
<dbReference type="PROSITE" id="PS00781">
    <property type="entry name" value="PEPCASE_1"/>
    <property type="match status" value="1"/>
</dbReference>
<evidence type="ECO:0000256" key="6">
    <source>
        <dbReference type="ARBA" id="ARBA00022842"/>
    </source>
</evidence>
<dbReference type="Pfam" id="PF00311">
    <property type="entry name" value="PEPcase"/>
    <property type="match status" value="1"/>
</dbReference>
<name>A0A246K3V4_9SPHN</name>
<comment type="caution">
    <text evidence="13">The sequence shown here is derived from an EMBL/GenBank/DDBJ whole genome shotgun (WGS) entry which is preliminary data.</text>
</comment>
<dbReference type="InterPro" id="IPR021135">
    <property type="entry name" value="PEP_COase"/>
</dbReference>
<dbReference type="GO" id="GO:0008964">
    <property type="term" value="F:phosphoenolpyruvate carboxylase activity"/>
    <property type="evidence" value="ECO:0007669"/>
    <property type="project" value="UniProtKB-UniRule"/>
</dbReference>
<dbReference type="HAMAP" id="MF_00595">
    <property type="entry name" value="PEPcase_type1"/>
    <property type="match status" value="1"/>
</dbReference>
<comment type="cofactor">
    <cofactor evidence="1 10">
        <name>Mg(2+)</name>
        <dbReference type="ChEBI" id="CHEBI:18420"/>
    </cofactor>
</comment>
<accession>A0A246K3V4</accession>
<keyword evidence="14" id="KW-1185">Reference proteome</keyword>
<dbReference type="InterPro" id="IPR015813">
    <property type="entry name" value="Pyrv/PenolPyrv_kinase-like_dom"/>
</dbReference>
<sequence>MGPPIQISQNPDIRYLGRILGDVIRAYGGDKLYRQTEYIRSSSVDRHRGIAGAEAIDPGLDALSLDDTIAFVRGFMLFSMLANLAEDRQGVAAEPEATVAAALAKLKADGIGSDAVAALLDAALIAPVLTAHPTEVRRKSMLDHKNRIAELMLLRDTGADETPEGDILEDAIRRQIVLLWQTRPLRTEKLFVADEIDNALTYLRDVFLPVVPKLYARWENELGQRPASFLRVGSWIGGDRDGNPFVTAETLQQATGRNAAAVLGHYIDAVHALGAELSVSSGLAVVPEAVEALAEASGDDAPSRRDEPYRRALSGIYARLCATYAAIVGAKPPRPSALTGQIYDTPADFRGDLVTLANGLSASGEGQLGGIGAIGRLIRAVEVFGFHLATLDMRQNSAVHERVLAELLQVSGVCDDYRALGEEERVALLTAELQSDRPLAAPWHAWSDETAGELAIVHAAADVRKRLGPDAICQWIISMAQELSDLLEVHVLAREAGLWRSGEAAGESNLMVVPLFETIADLDRAPDIMARYFAMPEVGPQVVLRGHQEVMIGYSDSNKDGGYLTSTWGLHQASQALTPVFEAAGPSMQLFHGRGGAVGRGGGSAFAAIRAQPACTVQGRIRITEQGEVIAAKFGTSESAATNLEAMVSASLLASLEPDALSVADAPRFTEAMGMLSDSAFAAYRGLVYDTPTFKDFFRAMTPIAEIATLKIGSRPSSRTKSSAIEDLRAIPWVFSWSQARAMLPGWYGTGEAFAGFGDKALLADMAQSWPFFAALLDNMEMVLAKSDMGIAARYAELASDVDGHEAIFARIRDGWNRAHDGLLSITGQSRLLDKNPALEASIRLRLPYIEPLNLLQIELMKRHRAGETDPRIAEGIQLTINAIATALRNSG</sequence>
<keyword evidence="6 10" id="KW-0460">Magnesium</keyword>
<feature type="active site" evidence="10 11">
    <location>
        <position position="132"/>
    </location>
</feature>
<evidence type="ECO:0000256" key="1">
    <source>
        <dbReference type="ARBA" id="ARBA00001946"/>
    </source>
</evidence>